<accession>A0A7G2CRW4</accession>
<keyword evidence="2" id="KW-1185">Reference proteome</keyword>
<proteinExistence type="predicted"/>
<organism evidence="1 2">
    <name type="scientific">Angomonas deanei</name>
    <dbReference type="NCBI Taxonomy" id="59799"/>
    <lineage>
        <taxon>Eukaryota</taxon>
        <taxon>Discoba</taxon>
        <taxon>Euglenozoa</taxon>
        <taxon>Kinetoplastea</taxon>
        <taxon>Metakinetoplastina</taxon>
        <taxon>Trypanosomatida</taxon>
        <taxon>Trypanosomatidae</taxon>
        <taxon>Strigomonadinae</taxon>
        <taxon>Angomonas</taxon>
    </lineage>
</organism>
<sequence length="217" mass="25499">MSAVPLPPEPLTYPILFTEEENHKNVNLFNSLQWLLPLYQLAGWIDAKNHNNNENKENNENEIETCLRLLPLFEPFYVMDKKLVPRDNNNNNETVGLNYYYYVTSLEFPTPKGPKRITRDKVQGEEKGDFQRQHAHQNNHALQTVTNTTAYFSLLPSHNHFLIHYENKEKLQFFNYLQLDQLRFSFAVMCEFLLTDNNLKVFHLHNGTLTGLATRDN</sequence>
<dbReference type="EMBL" id="LR877167">
    <property type="protein sequence ID" value="CAD2221907.1"/>
    <property type="molecule type" value="Genomic_DNA"/>
</dbReference>
<protein>
    <submittedName>
        <fullName evidence="1">Uncharacterized protein</fullName>
    </submittedName>
</protein>
<dbReference type="OrthoDB" id="278684at2759"/>
<dbReference type="Proteomes" id="UP000515908">
    <property type="component" value="Chromosome 23"/>
</dbReference>
<dbReference type="AlphaFoldDB" id="A0A7G2CRW4"/>
<dbReference type="VEuPathDB" id="TriTrypDB:ADEAN_000944600"/>
<gene>
    <name evidence="1" type="ORF">ADEAN_000944600</name>
</gene>
<evidence type="ECO:0000313" key="1">
    <source>
        <dbReference type="EMBL" id="CAD2221907.1"/>
    </source>
</evidence>
<evidence type="ECO:0000313" key="2">
    <source>
        <dbReference type="Proteomes" id="UP000515908"/>
    </source>
</evidence>
<reference evidence="1 2" key="1">
    <citation type="submission" date="2020-08" db="EMBL/GenBank/DDBJ databases">
        <authorList>
            <person name="Newling K."/>
            <person name="Davey J."/>
            <person name="Forrester S."/>
        </authorList>
    </citation>
    <scope>NUCLEOTIDE SEQUENCE [LARGE SCALE GENOMIC DNA]</scope>
    <source>
        <strain evidence="2">Crithidia deanei Carvalho (ATCC PRA-265)</strain>
    </source>
</reference>
<name>A0A7G2CRW4_9TRYP</name>